<evidence type="ECO:0000313" key="3">
    <source>
        <dbReference type="EMBL" id="KAH6880435.1"/>
    </source>
</evidence>
<keyword evidence="2" id="KW-0812">Transmembrane</keyword>
<reference evidence="3 4" key="1">
    <citation type="journal article" date="2021" name="Nat. Commun.">
        <title>Genetic determinants of endophytism in the Arabidopsis root mycobiome.</title>
        <authorList>
            <person name="Mesny F."/>
            <person name="Miyauchi S."/>
            <person name="Thiergart T."/>
            <person name="Pickel B."/>
            <person name="Atanasova L."/>
            <person name="Karlsson M."/>
            <person name="Huettel B."/>
            <person name="Barry K.W."/>
            <person name="Haridas S."/>
            <person name="Chen C."/>
            <person name="Bauer D."/>
            <person name="Andreopoulos W."/>
            <person name="Pangilinan J."/>
            <person name="LaButti K."/>
            <person name="Riley R."/>
            <person name="Lipzen A."/>
            <person name="Clum A."/>
            <person name="Drula E."/>
            <person name="Henrissat B."/>
            <person name="Kohler A."/>
            <person name="Grigoriev I.V."/>
            <person name="Martin F.M."/>
            <person name="Hacquard S."/>
        </authorList>
    </citation>
    <scope>NUCLEOTIDE SEQUENCE [LARGE SCALE GENOMIC DNA]</scope>
    <source>
        <strain evidence="3 4">MPI-CAGE-CH-0241</strain>
    </source>
</reference>
<keyword evidence="2" id="KW-0472">Membrane</keyword>
<dbReference type="EMBL" id="JAGPYM010000026">
    <property type="protein sequence ID" value="KAH6880435.1"/>
    <property type="molecule type" value="Genomic_DNA"/>
</dbReference>
<dbReference type="Proteomes" id="UP000777438">
    <property type="component" value="Unassembled WGS sequence"/>
</dbReference>
<gene>
    <name evidence="3" type="ORF">B0T10DRAFT_463994</name>
</gene>
<dbReference type="AlphaFoldDB" id="A0A9P9AL65"/>
<organism evidence="3 4">
    <name type="scientific">Thelonectria olida</name>
    <dbReference type="NCBI Taxonomy" id="1576542"/>
    <lineage>
        <taxon>Eukaryota</taxon>
        <taxon>Fungi</taxon>
        <taxon>Dikarya</taxon>
        <taxon>Ascomycota</taxon>
        <taxon>Pezizomycotina</taxon>
        <taxon>Sordariomycetes</taxon>
        <taxon>Hypocreomycetidae</taxon>
        <taxon>Hypocreales</taxon>
        <taxon>Nectriaceae</taxon>
        <taxon>Thelonectria</taxon>
    </lineage>
</organism>
<evidence type="ECO:0000256" key="1">
    <source>
        <dbReference type="SAM" id="MobiDB-lite"/>
    </source>
</evidence>
<keyword evidence="4" id="KW-1185">Reference proteome</keyword>
<feature type="transmembrane region" description="Helical" evidence="2">
    <location>
        <begin position="6"/>
        <end position="24"/>
    </location>
</feature>
<feature type="transmembrane region" description="Helical" evidence="2">
    <location>
        <begin position="31"/>
        <end position="52"/>
    </location>
</feature>
<sequence>MELQYLNLTGTLINVAASLTNLFIGPERFRFILWAILRLCINLLVHTLNLIWGTQHPTLPPTPPQTTFERRLAAMENTIRTQEARIQALEQQLRELPNPEGNQDEQGPQGN</sequence>
<protein>
    <submittedName>
        <fullName evidence="3">Uncharacterized protein</fullName>
    </submittedName>
</protein>
<feature type="compositionally biased region" description="Polar residues" evidence="1">
    <location>
        <begin position="100"/>
        <end position="111"/>
    </location>
</feature>
<name>A0A9P9AL65_9HYPO</name>
<proteinExistence type="predicted"/>
<evidence type="ECO:0000256" key="2">
    <source>
        <dbReference type="SAM" id="Phobius"/>
    </source>
</evidence>
<keyword evidence="2" id="KW-1133">Transmembrane helix</keyword>
<accession>A0A9P9AL65</accession>
<comment type="caution">
    <text evidence="3">The sequence shown here is derived from an EMBL/GenBank/DDBJ whole genome shotgun (WGS) entry which is preliminary data.</text>
</comment>
<evidence type="ECO:0000313" key="4">
    <source>
        <dbReference type="Proteomes" id="UP000777438"/>
    </source>
</evidence>
<feature type="region of interest" description="Disordered" evidence="1">
    <location>
        <begin position="92"/>
        <end position="111"/>
    </location>
</feature>